<dbReference type="InterPro" id="IPR005708">
    <property type="entry name" value="Homogentis_dOase"/>
</dbReference>
<evidence type="ECO:0000259" key="9">
    <source>
        <dbReference type="Pfam" id="PF20510"/>
    </source>
</evidence>
<feature type="binding site" evidence="8">
    <location>
        <position position="324"/>
    </location>
    <ligand>
        <name>homogentisate</name>
        <dbReference type="ChEBI" id="CHEBI:16169"/>
    </ligand>
</feature>
<keyword evidence="5" id="KW-0560">Oxidoreductase</keyword>
<keyword evidence="4" id="KW-0223">Dioxygenase</keyword>
<feature type="binding site" evidence="8">
    <location>
        <position position="295"/>
    </location>
    <ligand>
        <name>Fe cation</name>
        <dbReference type="ChEBI" id="CHEBI:24875"/>
    </ligand>
</feature>
<reference evidence="10 11" key="1">
    <citation type="journal article" date="2019" name="Emerg. Microbes Infect.">
        <title>Comprehensive subspecies identification of 175 nontuberculous mycobacteria species based on 7547 genomic profiles.</title>
        <authorList>
            <person name="Matsumoto Y."/>
            <person name="Kinjo T."/>
            <person name="Motooka D."/>
            <person name="Nabeya D."/>
            <person name="Jung N."/>
            <person name="Uechi K."/>
            <person name="Horii T."/>
            <person name="Iida T."/>
            <person name="Fujita J."/>
            <person name="Nakamura S."/>
        </authorList>
    </citation>
    <scope>NUCLEOTIDE SEQUENCE [LARGE SCALE GENOMIC DNA]</scope>
    <source>
        <strain evidence="10 11">JCM 6370</strain>
    </source>
</reference>
<protein>
    <recommendedName>
        <fullName evidence="9">Homogentisate 1,2-dioxygenase N-terminal domain-containing protein</fullName>
    </recommendedName>
</protein>
<dbReference type="PANTHER" id="PTHR11056:SF0">
    <property type="entry name" value="HOMOGENTISATE 1,2-DIOXYGENASE"/>
    <property type="match status" value="1"/>
</dbReference>
<evidence type="ECO:0000256" key="4">
    <source>
        <dbReference type="ARBA" id="ARBA00022964"/>
    </source>
</evidence>
<evidence type="ECO:0000256" key="1">
    <source>
        <dbReference type="ARBA" id="ARBA00001962"/>
    </source>
</evidence>
<dbReference type="Gene3D" id="2.60.120.10">
    <property type="entry name" value="Jelly Rolls"/>
    <property type="match status" value="1"/>
</dbReference>
<dbReference type="GO" id="GO:0006570">
    <property type="term" value="P:tyrosine metabolic process"/>
    <property type="evidence" value="ECO:0007669"/>
    <property type="project" value="InterPro"/>
</dbReference>
<dbReference type="GO" id="GO:0005737">
    <property type="term" value="C:cytoplasm"/>
    <property type="evidence" value="ECO:0007669"/>
    <property type="project" value="TreeGrafter"/>
</dbReference>
<dbReference type="GO" id="GO:0006559">
    <property type="term" value="P:L-phenylalanine catabolic process"/>
    <property type="evidence" value="ECO:0007669"/>
    <property type="project" value="InterPro"/>
</dbReference>
<dbReference type="Proteomes" id="UP000467252">
    <property type="component" value="Chromosome"/>
</dbReference>
<evidence type="ECO:0000256" key="2">
    <source>
        <dbReference type="ARBA" id="ARBA00007757"/>
    </source>
</evidence>
<proteinExistence type="inferred from homology"/>
<evidence type="ECO:0000256" key="6">
    <source>
        <dbReference type="ARBA" id="ARBA00023004"/>
    </source>
</evidence>
<dbReference type="AlphaFoldDB" id="A0A7I7UH94"/>
<feature type="domain" description="Homogentisate 1,2-dioxygenase N-terminal" evidence="9">
    <location>
        <begin position="107"/>
        <end position="239"/>
    </location>
</feature>
<evidence type="ECO:0000256" key="3">
    <source>
        <dbReference type="ARBA" id="ARBA00022723"/>
    </source>
</evidence>
<evidence type="ECO:0000256" key="8">
    <source>
        <dbReference type="PIRSR" id="PIRSR605708-2"/>
    </source>
</evidence>
<feature type="binding site" evidence="8">
    <location>
        <position position="289"/>
    </location>
    <ligand>
        <name>Fe cation</name>
        <dbReference type="ChEBI" id="CHEBI:24875"/>
    </ligand>
</feature>
<organism evidence="10 11">
    <name type="scientific">Mycolicibacterium pulveris</name>
    <name type="common">Mycobacterium pulveris</name>
    <dbReference type="NCBI Taxonomy" id="36813"/>
    <lineage>
        <taxon>Bacteria</taxon>
        <taxon>Bacillati</taxon>
        <taxon>Actinomycetota</taxon>
        <taxon>Actinomycetes</taxon>
        <taxon>Mycobacteriales</taxon>
        <taxon>Mycobacteriaceae</taxon>
        <taxon>Mycolicibacterium</taxon>
    </lineage>
</organism>
<accession>A0A7I7UH94</accession>
<feature type="active site" description="Proton acceptor" evidence="7">
    <location>
        <position position="252"/>
    </location>
</feature>
<evidence type="ECO:0000256" key="5">
    <source>
        <dbReference type="ARBA" id="ARBA00023002"/>
    </source>
</evidence>
<dbReference type="GO" id="GO:0046872">
    <property type="term" value="F:metal ion binding"/>
    <property type="evidence" value="ECO:0007669"/>
    <property type="project" value="UniProtKB-KW"/>
</dbReference>
<dbReference type="SUPFAM" id="SSF51182">
    <property type="entry name" value="RmlC-like cupins"/>
    <property type="match status" value="1"/>
</dbReference>
<dbReference type="PANTHER" id="PTHR11056">
    <property type="entry name" value="HOMOGENTISATE 1,2-DIOXYGENASE"/>
    <property type="match status" value="1"/>
</dbReference>
<keyword evidence="11" id="KW-1185">Reference proteome</keyword>
<dbReference type="Pfam" id="PF20510">
    <property type="entry name" value="HgmA_N"/>
    <property type="match status" value="1"/>
</dbReference>
<dbReference type="GO" id="GO:0004411">
    <property type="term" value="F:homogentisate 1,2-dioxygenase activity"/>
    <property type="evidence" value="ECO:0007669"/>
    <property type="project" value="InterPro"/>
</dbReference>
<keyword evidence="6 8" id="KW-0408">Iron</keyword>
<dbReference type="EMBL" id="AP022599">
    <property type="protein sequence ID" value="BBY79546.1"/>
    <property type="molecule type" value="Genomic_DNA"/>
</dbReference>
<dbReference type="InterPro" id="IPR014710">
    <property type="entry name" value="RmlC-like_jellyroll"/>
</dbReference>
<evidence type="ECO:0000256" key="7">
    <source>
        <dbReference type="PIRSR" id="PIRSR605708-1"/>
    </source>
</evidence>
<evidence type="ECO:0000313" key="11">
    <source>
        <dbReference type="Proteomes" id="UP000467252"/>
    </source>
</evidence>
<comment type="cofactor">
    <cofactor evidence="1 8">
        <name>Fe cation</name>
        <dbReference type="ChEBI" id="CHEBI:24875"/>
    </cofactor>
</comment>
<comment type="similarity">
    <text evidence="2">Belongs to the homogentisate dioxygenase family.</text>
</comment>
<name>A0A7I7UH94_MYCPV</name>
<gene>
    <name evidence="10" type="primary">hmgA</name>
    <name evidence="10" type="ORF">MPUL_07040</name>
</gene>
<evidence type="ECO:0000313" key="10">
    <source>
        <dbReference type="EMBL" id="BBY79546.1"/>
    </source>
</evidence>
<dbReference type="InterPro" id="IPR046452">
    <property type="entry name" value="HgmA_N"/>
</dbReference>
<keyword evidence="3 8" id="KW-0479">Metal-binding</keyword>
<sequence length="382" mass="42418">MEFTVESFVHLRKGRTPKRLHADLDGLKDDELGRGGFVGRTANIYRRHDPTAYRAVGPLKPLDVMASSLKPGDAGDAAGSPLLLFFNPDCRISLSRRAEPMPFFVRHVDGDLLSFVHEGSGLLETEFGPLRYRVGDWVYIPKATTWRQVPDEETTLLMIEATDEFRVPPPGPLGRHFPFDPSQVTIPEPQAIDTGDGPQINGEYEVRLVHEGGPTSLFYQHNPLDVEGWRGDNFPFTFNIEDYNVVASESVHLPPTVHLFMQATGVAVMNFLPRPAETVPGTERPPWYHRNVDYDEIAFFHGGDLFGIPMPPGLISHAPQGVHHGAPEKARERARRKFDEQDRVGWKVIAIDTSRRLTPSAEVLAHDLGAAAAATSNGSQHS</sequence>
<feature type="binding site" evidence="8">
    <location>
        <position position="324"/>
    </location>
    <ligand>
        <name>Fe cation</name>
        <dbReference type="ChEBI" id="CHEBI:24875"/>
    </ligand>
</feature>
<dbReference type="InterPro" id="IPR011051">
    <property type="entry name" value="RmlC_Cupin_sf"/>
</dbReference>